<comment type="caution">
    <text evidence="2">The sequence shown here is derived from an EMBL/GenBank/DDBJ whole genome shotgun (WGS) entry which is preliminary data.</text>
</comment>
<reference evidence="3" key="1">
    <citation type="submission" date="2015-09" db="EMBL/GenBank/DDBJ databases">
        <authorList>
            <person name="Fill T.P."/>
            <person name="Baretta J.F."/>
            <person name="de Almeida L.G."/>
            <person name="Rocha M."/>
            <person name="de Souza D.H."/>
            <person name="Malavazi I."/>
            <person name="Cerdeira L.T."/>
            <person name="Hong H."/>
            <person name="Samborskyy M."/>
            <person name="de Vasconcelos A.T."/>
            <person name="Leadlay P."/>
            <person name="Rodrigues-Filho E."/>
        </authorList>
    </citation>
    <scope>NUCLEOTIDE SEQUENCE [LARGE SCALE GENOMIC DNA]</scope>
    <source>
        <strain evidence="3">LaBioMMi 136</strain>
    </source>
</reference>
<evidence type="ECO:0000313" key="3">
    <source>
        <dbReference type="Proteomes" id="UP000190744"/>
    </source>
</evidence>
<proteinExistence type="predicted"/>
<evidence type="ECO:0000256" key="1">
    <source>
        <dbReference type="SAM" id="MobiDB-lite"/>
    </source>
</evidence>
<accession>A0A1S9RGG9</accession>
<feature type="region of interest" description="Disordered" evidence="1">
    <location>
        <begin position="1"/>
        <end position="42"/>
    </location>
</feature>
<dbReference type="Proteomes" id="UP000190744">
    <property type="component" value="Unassembled WGS sequence"/>
</dbReference>
<organism evidence="2 3">
    <name type="scientific">Penicillium brasilianum</name>
    <dbReference type="NCBI Taxonomy" id="104259"/>
    <lineage>
        <taxon>Eukaryota</taxon>
        <taxon>Fungi</taxon>
        <taxon>Dikarya</taxon>
        <taxon>Ascomycota</taxon>
        <taxon>Pezizomycotina</taxon>
        <taxon>Eurotiomycetes</taxon>
        <taxon>Eurotiomycetidae</taxon>
        <taxon>Eurotiales</taxon>
        <taxon>Aspergillaceae</taxon>
        <taxon>Penicillium</taxon>
    </lineage>
</organism>
<dbReference type="EMBL" id="LJBN01000178">
    <property type="protein sequence ID" value="OOQ84597.1"/>
    <property type="molecule type" value="Genomic_DNA"/>
</dbReference>
<name>A0A1S9RGG9_PENBI</name>
<sequence length="201" mass="22122">MYEENAGTRFSVSRNKEKPRSPSTTIADQWGPVAGDGSDGGAQTGCVEKCCTHGLEADACEGEYQGMKKRSHNWTGAQHERMGELPGSRRGSSVMCFSNTSRWPGKGLAMPERAVQAPATGGPLQPPIVAHHVISHRRRARATIVKVDEGQFTLDGHADFRHPQKVTWGLLWRGSIVWKIHFGTIQVPERAFWALERHGGL</sequence>
<evidence type="ECO:0000313" key="2">
    <source>
        <dbReference type="EMBL" id="OOQ84597.1"/>
    </source>
</evidence>
<protein>
    <submittedName>
        <fullName evidence="2">Uncharacterized protein</fullName>
    </submittedName>
</protein>
<gene>
    <name evidence="2" type="ORF">PEBR_29663</name>
</gene>
<dbReference type="AlphaFoldDB" id="A0A1S9RGG9"/>